<dbReference type="InterPro" id="IPR024079">
    <property type="entry name" value="MetalloPept_cat_dom_sf"/>
</dbReference>
<dbReference type="AlphaFoldDB" id="A0A2V1E8S6"/>
<name>A0A2V1E8S6_9PLEO</name>
<keyword evidence="1" id="KW-0732">Signal</keyword>
<dbReference type="STRING" id="97972.A0A2V1E8S6"/>
<dbReference type="Gene3D" id="3.40.390.10">
    <property type="entry name" value="Collagenase (Catalytic Domain)"/>
    <property type="match status" value="1"/>
</dbReference>
<dbReference type="OrthoDB" id="1896086at2759"/>
<organism evidence="2 3">
    <name type="scientific">Periconia macrospinosa</name>
    <dbReference type="NCBI Taxonomy" id="97972"/>
    <lineage>
        <taxon>Eukaryota</taxon>
        <taxon>Fungi</taxon>
        <taxon>Dikarya</taxon>
        <taxon>Ascomycota</taxon>
        <taxon>Pezizomycotina</taxon>
        <taxon>Dothideomycetes</taxon>
        <taxon>Pleosporomycetidae</taxon>
        <taxon>Pleosporales</taxon>
        <taxon>Massarineae</taxon>
        <taxon>Periconiaceae</taxon>
        <taxon>Periconia</taxon>
    </lineage>
</organism>
<accession>A0A2V1E8S6</accession>
<protein>
    <submittedName>
        <fullName evidence="2">Uncharacterized protein</fullName>
    </submittedName>
</protein>
<reference evidence="2 3" key="1">
    <citation type="journal article" date="2018" name="Sci. Rep.">
        <title>Comparative genomics provides insights into the lifestyle and reveals functional heterogeneity of dark septate endophytic fungi.</title>
        <authorList>
            <person name="Knapp D.G."/>
            <person name="Nemeth J.B."/>
            <person name="Barry K."/>
            <person name="Hainaut M."/>
            <person name="Henrissat B."/>
            <person name="Johnson J."/>
            <person name="Kuo A."/>
            <person name="Lim J.H.P."/>
            <person name="Lipzen A."/>
            <person name="Nolan M."/>
            <person name="Ohm R.A."/>
            <person name="Tamas L."/>
            <person name="Grigoriev I.V."/>
            <person name="Spatafora J.W."/>
            <person name="Nagy L.G."/>
            <person name="Kovacs G.M."/>
        </authorList>
    </citation>
    <scope>NUCLEOTIDE SEQUENCE [LARGE SCALE GENOMIC DNA]</scope>
    <source>
        <strain evidence="2 3">DSE2036</strain>
    </source>
</reference>
<proteinExistence type="predicted"/>
<dbReference type="GO" id="GO:0008237">
    <property type="term" value="F:metallopeptidase activity"/>
    <property type="evidence" value="ECO:0007669"/>
    <property type="project" value="InterPro"/>
</dbReference>
<evidence type="ECO:0000313" key="2">
    <source>
        <dbReference type="EMBL" id="PVI06044.1"/>
    </source>
</evidence>
<keyword evidence="3" id="KW-1185">Reference proteome</keyword>
<evidence type="ECO:0000313" key="3">
    <source>
        <dbReference type="Proteomes" id="UP000244855"/>
    </source>
</evidence>
<feature type="signal peptide" evidence="1">
    <location>
        <begin position="1"/>
        <end position="24"/>
    </location>
</feature>
<dbReference type="SUPFAM" id="SSF55486">
    <property type="entry name" value="Metalloproteases ('zincins'), catalytic domain"/>
    <property type="match status" value="1"/>
</dbReference>
<dbReference type="Proteomes" id="UP000244855">
    <property type="component" value="Unassembled WGS sequence"/>
</dbReference>
<gene>
    <name evidence="2" type="ORF">DM02DRAFT_724793</name>
</gene>
<feature type="chain" id="PRO_5015928056" evidence="1">
    <location>
        <begin position="25"/>
        <end position="387"/>
    </location>
</feature>
<dbReference type="EMBL" id="KZ805311">
    <property type="protein sequence ID" value="PVI06044.1"/>
    <property type="molecule type" value="Genomic_DNA"/>
</dbReference>
<evidence type="ECO:0000256" key="1">
    <source>
        <dbReference type="SAM" id="SignalP"/>
    </source>
</evidence>
<sequence length="387" mass="42628">MITLFKLLSLPTWLSSMLLSHALAAPADGGFIGSSLDDDNIDYATSLTGGESCTYNQIKQIQSGFHEMSVLFASAQSPDFSQAAEREFFGQAARIANYTSLITENLARAAQYSNSKGNRTHMPDIHVRCDDPNDVCDEGNQKDGKHTAYNIAHGAHINFCDRYFKLDALDDKIGKDSGNGQQILDLMHYYNRAAVWARMIMHISEVGHAIVATPRPNPNPNSTTPWITTYTTHNPMRISVLAGVRDSKPDTNGPNNVRQLKYAYGVARSKLLTTLSTQDPYDAANNAESYGLYALSRYIMLRRGFYPSMPIMDFGNEIAVLTNEAIQGGEDVKFACYEMPDVLPLLDGVKEIGVPLSSSAHGRSSVLGGEMMFLWGVMVWTCLDSII</sequence>